<name>A0A098Y8L3_9ACTN</name>
<dbReference type="Proteomes" id="UP000029713">
    <property type="component" value="Unassembled WGS sequence"/>
</dbReference>
<gene>
    <name evidence="2" type="ORF">IN07_13295</name>
</gene>
<dbReference type="RefSeq" id="WP_036336318.1">
    <property type="nucleotide sequence ID" value="NZ_JPMX01000058.1"/>
</dbReference>
<sequence>MTEPTSSGYHDSPATSDPEGDLVDGTPGHDRGDGGEKDTVLLTDDAAQRDDSVARPGND</sequence>
<evidence type="ECO:0000313" key="2">
    <source>
        <dbReference type="EMBL" id="KGH46076.1"/>
    </source>
</evidence>
<reference evidence="2 3" key="1">
    <citation type="submission" date="2014-07" db="EMBL/GenBank/DDBJ databases">
        <title>Biosystematic studies on Modestobacter strains isolated from extreme hyper-arid desert soil and from historic building.</title>
        <authorList>
            <person name="Bukarasam K."/>
            <person name="Bull A."/>
            <person name="Girard G."/>
            <person name="van Wezel G."/>
            <person name="Goodfellow M."/>
        </authorList>
    </citation>
    <scope>NUCLEOTIDE SEQUENCE [LARGE SCALE GENOMIC DNA]</scope>
    <source>
        <strain evidence="2 3">KNN45-2b</strain>
    </source>
</reference>
<dbReference type="OrthoDB" id="5194127at2"/>
<feature type="compositionally biased region" description="Basic and acidic residues" evidence="1">
    <location>
        <begin position="46"/>
        <end position="59"/>
    </location>
</feature>
<feature type="compositionally biased region" description="Polar residues" evidence="1">
    <location>
        <begin position="1"/>
        <end position="15"/>
    </location>
</feature>
<proteinExistence type="predicted"/>
<organism evidence="2 3">
    <name type="scientific">Modestobacter caceresii</name>
    <dbReference type="NCBI Taxonomy" id="1522368"/>
    <lineage>
        <taxon>Bacteria</taxon>
        <taxon>Bacillati</taxon>
        <taxon>Actinomycetota</taxon>
        <taxon>Actinomycetes</taxon>
        <taxon>Geodermatophilales</taxon>
        <taxon>Geodermatophilaceae</taxon>
        <taxon>Modestobacter</taxon>
    </lineage>
</organism>
<evidence type="ECO:0000313" key="3">
    <source>
        <dbReference type="Proteomes" id="UP000029713"/>
    </source>
</evidence>
<dbReference type="AlphaFoldDB" id="A0A098Y8L3"/>
<feature type="compositionally biased region" description="Basic and acidic residues" evidence="1">
    <location>
        <begin position="27"/>
        <end position="39"/>
    </location>
</feature>
<evidence type="ECO:0000256" key="1">
    <source>
        <dbReference type="SAM" id="MobiDB-lite"/>
    </source>
</evidence>
<protein>
    <submittedName>
        <fullName evidence="2">Uncharacterized protein</fullName>
    </submittedName>
</protein>
<keyword evidence="3" id="KW-1185">Reference proteome</keyword>
<comment type="caution">
    <text evidence="2">The sequence shown here is derived from an EMBL/GenBank/DDBJ whole genome shotgun (WGS) entry which is preliminary data.</text>
</comment>
<feature type="region of interest" description="Disordered" evidence="1">
    <location>
        <begin position="1"/>
        <end position="59"/>
    </location>
</feature>
<accession>A0A098Y8L3</accession>
<dbReference type="EMBL" id="JPMX01000058">
    <property type="protein sequence ID" value="KGH46076.1"/>
    <property type="molecule type" value="Genomic_DNA"/>
</dbReference>